<name>A0ABY9KZ61_9BACI</name>
<evidence type="ECO:0000259" key="2">
    <source>
        <dbReference type="Pfam" id="PF00535"/>
    </source>
</evidence>
<protein>
    <submittedName>
        <fullName evidence="3">Glycosyltransferase family 2 protein</fullName>
        <ecNumber evidence="3">2.4.-.-</ecNumber>
    </submittedName>
</protein>
<feature type="transmembrane region" description="Helical" evidence="1">
    <location>
        <begin position="264"/>
        <end position="289"/>
    </location>
</feature>
<dbReference type="CDD" id="cd04187">
    <property type="entry name" value="DPM1_like_bac"/>
    <property type="match status" value="1"/>
</dbReference>
<dbReference type="Pfam" id="PF00535">
    <property type="entry name" value="Glycos_transf_2"/>
    <property type="match status" value="1"/>
</dbReference>
<dbReference type="RefSeq" id="WP_348029833.1">
    <property type="nucleotide sequence ID" value="NZ_CP129113.1"/>
</dbReference>
<dbReference type="Proteomes" id="UP001180087">
    <property type="component" value="Chromosome"/>
</dbReference>
<keyword evidence="1" id="KW-1133">Transmembrane helix</keyword>
<accession>A0ABY9KZ61</accession>
<gene>
    <name evidence="3" type="ORF">QR721_10920</name>
</gene>
<evidence type="ECO:0000256" key="1">
    <source>
        <dbReference type="SAM" id="Phobius"/>
    </source>
</evidence>
<dbReference type="InterPro" id="IPR001173">
    <property type="entry name" value="Glyco_trans_2-like"/>
</dbReference>
<reference evidence="3" key="1">
    <citation type="submission" date="2023-06" db="EMBL/GenBank/DDBJ databases">
        <title>A Treasure from Seagulls: Isolation and Description of Aciduricobacillus qingdaonensis gen. nov., sp. nov., a Rare Obligately Uric Acid-utilizing Member in the Family Bacillaceae.</title>
        <authorList>
            <person name="Liu W."/>
            <person name="Wang B."/>
        </authorList>
    </citation>
    <scope>NUCLEOTIDE SEQUENCE</scope>
    <source>
        <strain evidence="3">44XB</strain>
    </source>
</reference>
<dbReference type="Gene3D" id="3.90.550.10">
    <property type="entry name" value="Spore Coat Polysaccharide Biosynthesis Protein SpsA, Chain A"/>
    <property type="match status" value="1"/>
</dbReference>
<evidence type="ECO:0000313" key="4">
    <source>
        <dbReference type="Proteomes" id="UP001180087"/>
    </source>
</evidence>
<keyword evidence="1" id="KW-0812">Transmembrane</keyword>
<evidence type="ECO:0000313" key="3">
    <source>
        <dbReference type="EMBL" id="WLV26051.1"/>
    </source>
</evidence>
<dbReference type="EMBL" id="CP129113">
    <property type="protein sequence ID" value="WLV26051.1"/>
    <property type="molecule type" value="Genomic_DNA"/>
</dbReference>
<dbReference type="PANTHER" id="PTHR48090:SF8">
    <property type="entry name" value="GLYCOSYLTRANSFERASE CSBB-RELATED"/>
    <property type="match status" value="1"/>
</dbReference>
<organism evidence="3 4">
    <name type="scientific">Aciduricibacillus chroicocephali</name>
    <dbReference type="NCBI Taxonomy" id="3054939"/>
    <lineage>
        <taxon>Bacteria</taxon>
        <taxon>Bacillati</taxon>
        <taxon>Bacillota</taxon>
        <taxon>Bacilli</taxon>
        <taxon>Bacillales</taxon>
        <taxon>Bacillaceae</taxon>
        <taxon>Aciduricibacillus</taxon>
    </lineage>
</organism>
<dbReference type="SUPFAM" id="SSF53448">
    <property type="entry name" value="Nucleotide-diphospho-sugar transferases"/>
    <property type="match status" value="1"/>
</dbReference>
<keyword evidence="3" id="KW-0328">Glycosyltransferase</keyword>
<dbReference type="PANTHER" id="PTHR48090">
    <property type="entry name" value="UNDECAPRENYL-PHOSPHATE 4-DEOXY-4-FORMAMIDO-L-ARABINOSE TRANSFERASE-RELATED"/>
    <property type="match status" value="1"/>
</dbReference>
<keyword evidence="1" id="KW-0472">Membrane</keyword>
<dbReference type="InterPro" id="IPR050256">
    <property type="entry name" value="Glycosyltransferase_2"/>
</dbReference>
<sequence>MKVPAISFVIPSYNEERNIHGICEAIKDEMRIYPELDYEILFIDDGSSDGTLATIERLSFQCPRVKFVSFTRNFGKEAAIFAGLQNARGDAVIMMDADLQHPPELIHELIKGYREGYHQVVAKRDRKGDSKARSFMSSLYYKMVNKAIDVKLTDGEGDFRLLSRKAVNSLLELTEGHRFSKGLYAWIGLERKTISYENVPRQEGETKWSIGKLLNYGIDGIVAFNSKPLRLCFYLGALILLLSLGYISWTFVQIIKHGVDVPGYFTLISAVLFLGGIQLVSLGIIGEYIGRIYNETKKRPHYLVKVSNVNVEPETSTLHAKAAEAFQRKARV</sequence>
<feature type="domain" description="Glycosyltransferase 2-like" evidence="2">
    <location>
        <begin position="7"/>
        <end position="169"/>
    </location>
</feature>
<dbReference type="InterPro" id="IPR029044">
    <property type="entry name" value="Nucleotide-diphossugar_trans"/>
</dbReference>
<dbReference type="GO" id="GO:0016757">
    <property type="term" value="F:glycosyltransferase activity"/>
    <property type="evidence" value="ECO:0007669"/>
    <property type="project" value="UniProtKB-KW"/>
</dbReference>
<keyword evidence="3" id="KW-0808">Transferase</keyword>
<feature type="transmembrane region" description="Helical" evidence="1">
    <location>
        <begin position="231"/>
        <end position="252"/>
    </location>
</feature>
<dbReference type="EC" id="2.4.-.-" evidence="3"/>
<keyword evidence="4" id="KW-1185">Reference proteome</keyword>
<proteinExistence type="predicted"/>